<evidence type="ECO:0000256" key="7">
    <source>
        <dbReference type="ARBA" id="ARBA00023136"/>
    </source>
</evidence>
<dbReference type="PANTHER" id="PTHR33573:SF57">
    <property type="entry name" value="CASP-LIKE PROTEIN 4B1"/>
    <property type="match status" value="1"/>
</dbReference>
<evidence type="ECO:0000313" key="11">
    <source>
        <dbReference type="EMBL" id="RLN00603.1"/>
    </source>
</evidence>
<evidence type="ECO:0000256" key="4">
    <source>
        <dbReference type="ARBA" id="ARBA00022475"/>
    </source>
</evidence>
<keyword evidence="4 8" id="KW-1003">Cell membrane</keyword>
<feature type="region of interest" description="Disordered" evidence="9">
    <location>
        <begin position="1"/>
        <end position="26"/>
    </location>
</feature>
<comment type="caution">
    <text evidence="8">Lacks conserved residue(s) required for the propagation of feature annotation.</text>
</comment>
<sequence>MADVEKGAPVPAAAPAEGGEAADGGRSAGVVGAALRRWRAQDLLERSGSALRAGAWALSLLAFLVMACNEHGDWKQFDRYEEYRYIVAVGLLAFVYTTLQLLRHAVRLTGGQDLQPKSGLLVDFAGDQHVVRTTVLGEMHPGLPDSIIGIVALGSVRVTAYLMMSALSAAIPITNRMREGADNVFTDSSAASISMAFFAFVCLALSAIISGFKLAKQTYI</sequence>
<gene>
    <name evidence="11" type="ORF">C2845_PM06G25440</name>
</gene>
<feature type="domain" description="Casparian strip membrane protein" evidence="10">
    <location>
        <begin position="158"/>
        <end position="202"/>
    </location>
</feature>
<proteinExistence type="inferred from homology"/>
<dbReference type="Proteomes" id="UP000275267">
    <property type="component" value="Unassembled WGS sequence"/>
</dbReference>
<feature type="compositionally biased region" description="Low complexity" evidence="9">
    <location>
        <begin position="7"/>
        <end position="26"/>
    </location>
</feature>
<dbReference type="Pfam" id="PF04535">
    <property type="entry name" value="CASP_dom"/>
    <property type="match status" value="2"/>
</dbReference>
<evidence type="ECO:0000256" key="9">
    <source>
        <dbReference type="SAM" id="MobiDB-lite"/>
    </source>
</evidence>
<dbReference type="InterPro" id="IPR006702">
    <property type="entry name" value="CASP_dom"/>
</dbReference>
<keyword evidence="12" id="KW-1185">Reference proteome</keyword>
<evidence type="ECO:0000256" key="1">
    <source>
        <dbReference type="ARBA" id="ARBA00004651"/>
    </source>
</evidence>
<feature type="transmembrane region" description="Helical" evidence="8">
    <location>
        <begin position="147"/>
        <end position="171"/>
    </location>
</feature>
<dbReference type="OrthoDB" id="1924823at2759"/>
<evidence type="ECO:0000256" key="8">
    <source>
        <dbReference type="RuleBase" id="RU361233"/>
    </source>
</evidence>
<comment type="caution">
    <text evidence="11">The sequence shown here is derived from an EMBL/GenBank/DDBJ whole genome shotgun (WGS) entry which is preliminary data.</text>
</comment>
<reference evidence="12" key="1">
    <citation type="journal article" date="2019" name="Nat. Commun.">
        <title>The genome of broomcorn millet.</title>
        <authorList>
            <person name="Zou C."/>
            <person name="Miki D."/>
            <person name="Li D."/>
            <person name="Tang Q."/>
            <person name="Xiao L."/>
            <person name="Rajput S."/>
            <person name="Deng P."/>
            <person name="Jia W."/>
            <person name="Huang R."/>
            <person name="Zhang M."/>
            <person name="Sun Y."/>
            <person name="Hu J."/>
            <person name="Fu X."/>
            <person name="Schnable P.S."/>
            <person name="Li F."/>
            <person name="Zhang H."/>
            <person name="Feng B."/>
            <person name="Zhu X."/>
            <person name="Liu R."/>
            <person name="Schnable J.C."/>
            <person name="Zhu J.-K."/>
            <person name="Zhang H."/>
        </authorList>
    </citation>
    <scope>NUCLEOTIDE SEQUENCE [LARGE SCALE GENOMIC DNA]</scope>
</reference>
<evidence type="ECO:0000256" key="5">
    <source>
        <dbReference type="ARBA" id="ARBA00022692"/>
    </source>
</evidence>
<organism evidence="11 12">
    <name type="scientific">Panicum miliaceum</name>
    <name type="common">Proso millet</name>
    <name type="synonym">Broomcorn millet</name>
    <dbReference type="NCBI Taxonomy" id="4540"/>
    <lineage>
        <taxon>Eukaryota</taxon>
        <taxon>Viridiplantae</taxon>
        <taxon>Streptophyta</taxon>
        <taxon>Embryophyta</taxon>
        <taxon>Tracheophyta</taxon>
        <taxon>Spermatophyta</taxon>
        <taxon>Magnoliopsida</taxon>
        <taxon>Liliopsida</taxon>
        <taxon>Poales</taxon>
        <taxon>Poaceae</taxon>
        <taxon>PACMAD clade</taxon>
        <taxon>Panicoideae</taxon>
        <taxon>Panicodae</taxon>
        <taxon>Paniceae</taxon>
        <taxon>Panicinae</taxon>
        <taxon>Panicum</taxon>
        <taxon>Panicum sect. Panicum</taxon>
    </lineage>
</organism>
<keyword evidence="6 8" id="KW-1133">Transmembrane helix</keyword>
<accession>A0A3L6RD91</accession>
<name>A0A3L6RD91_PANMI</name>
<evidence type="ECO:0000256" key="3">
    <source>
        <dbReference type="ARBA" id="ARBA00011489"/>
    </source>
</evidence>
<dbReference type="EMBL" id="PQIB02000009">
    <property type="protein sequence ID" value="RLN00603.1"/>
    <property type="molecule type" value="Genomic_DNA"/>
</dbReference>
<feature type="domain" description="Casparian strip membrane protein" evidence="10">
    <location>
        <begin position="44"/>
        <end position="131"/>
    </location>
</feature>
<comment type="subcellular location">
    <subcellularLocation>
        <location evidence="1 8">Cell membrane</location>
        <topology evidence="1 8">Multi-pass membrane protein</topology>
    </subcellularLocation>
</comment>
<keyword evidence="7 8" id="KW-0472">Membrane</keyword>
<evidence type="ECO:0000256" key="2">
    <source>
        <dbReference type="ARBA" id="ARBA00007651"/>
    </source>
</evidence>
<dbReference type="PANTHER" id="PTHR33573">
    <property type="entry name" value="CASP-LIKE PROTEIN 4A4"/>
    <property type="match status" value="1"/>
</dbReference>
<dbReference type="AlphaFoldDB" id="A0A3L6RD91"/>
<evidence type="ECO:0000313" key="12">
    <source>
        <dbReference type="Proteomes" id="UP000275267"/>
    </source>
</evidence>
<protein>
    <recommendedName>
        <fullName evidence="8">CASP-like protein</fullName>
    </recommendedName>
</protein>
<feature type="transmembrane region" description="Helical" evidence="8">
    <location>
        <begin position="83"/>
        <end position="102"/>
    </location>
</feature>
<dbReference type="GO" id="GO:0005886">
    <property type="term" value="C:plasma membrane"/>
    <property type="evidence" value="ECO:0007669"/>
    <property type="project" value="UniProtKB-SubCell"/>
</dbReference>
<comment type="subunit">
    <text evidence="3 8">Homodimer and heterodimers.</text>
</comment>
<evidence type="ECO:0000259" key="10">
    <source>
        <dbReference type="Pfam" id="PF04535"/>
    </source>
</evidence>
<keyword evidence="5 8" id="KW-0812">Transmembrane</keyword>
<comment type="similarity">
    <text evidence="2 8">Belongs to the Casparian strip membrane proteins (CASP) family.</text>
</comment>
<dbReference type="STRING" id="4540.A0A3L6RD91"/>
<evidence type="ECO:0000256" key="6">
    <source>
        <dbReference type="ARBA" id="ARBA00022989"/>
    </source>
</evidence>
<feature type="transmembrane region" description="Helical" evidence="8">
    <location>
        <begin position="191"/>
        <end position="212"/>
    </location>
</feature>